<accession>A0A3L6T914</accession>
<name>A0A3L6T914_PANMI</name>
<dbReference type="AlphaFoldDB" id="A0A3L6T914"/>
<dbReference type="STRING" id="4540.A0A3L6T914"/>
<sequence length="212" mass="24421">MVFSADDNIEHQSQEEMSRWEKFKQLAFEDLSKSEDTNFLREMELGEEDSEHESYSEIKEKTTAEKLLIYTFTKRNLIPELEECVDTQKHNQNQGQPEKNKTKKQKWGPALLCDRPRRSKDDGRTMLQKATDLKSYKNLEAYKKTQGNSFASLDADYLKHVSDSVHISLGADIHQATSAPFISQEPAQLDSAASIGEPVPRRVQEEERLKKL</sequence>
<feature type="compositionally biased region" description="Basic and acidic residues" evidence="1">
    <location>
        <begin position="199"/>
        <end position="212"/>
    </location>
</feature>
<feature type="region of interest" description="Disordered" evidence="1">
    <location>
        <begin position="189"/>
        <end position="212"/>
    </location>
</feature>
<evidence type="ECO:0000256" key="1">
    <source>
        <dbReference type="SAM" id="MobiDB-lite"/>
    </source>
</evidence>
<organism evidence="2 3">
    <name type="scientific">Panicum miliaceum</name>
    <name type="common">Proso millet</name>
    <name type="synonym">Broomcorn millet</name>
    <dbReference type="NCBI Taxonomy" id="4540"/>
    <lineage>
        <taxon>Eukaryota</taxon>
        <taxon>Viridiplantae</taxon>
        <taxon>Streptophyta</taxon>
        <taxon>Embryophyta</taxon>
        <taxon>Tracheophyta</taxon>
        <taxon>Spermatophyta</taxon>
        <taxon>Magnoliopsida</taxon>
        <taxon>Liliopsida</taxon>
        <taxon>Poales</taxon>
        <taxon>Poaceae</taxon>
        <taxon>PACMAD clade</taxon>
        <taxon>Panicoideae</taxon>
        <taxon>Panicodae</taxon>
        <taxon>Paniceae</taxon>
        <taxon>Panicinae</taxon>
        <taxon>Panicum</taxon>
        <taxon>Panicum sect. Panicum</taxon>
    </lineage>
</organism>
<evidence type="ECO:0000313" key="3">
    <source>
        <dbReference type="Proteomes" id="UP000275267"/>
    </source>
</evidence>
<dbReference type="OrthoDB" id="10639508at2759"/>
<dbReference type="EMBL" id="PQIB02000002">
    <property type="protein sequence ID" value="RLN33988.1"/>
    <property type="molecule type" value="Genomic_DNA"/>
</dbReference>
<dbReference type="Proteomes" id="UP000275267">
    <property type="component" value="Unassembled WGS sequence"/>
</dbReference>
<comment type="caution">
    <text evidence="2">The sequence shown here is derived from an EMBL/GenBank/DDBJ whole genome shotgun (WGS) entry which is preliminary data.</text>
</comment>
<proteinExistence type="predicted"/>
<feature type="compositionally biased region" description="Basic and acidic residues" evidence="1">
    <location>
        <begin position="114"/>
        <end position="123"/>
    </location>
</feature>
<reference evidence="3" key="1">
    <citation type="journal article" date="2019" name="Nat. Commun.">
        <title>The genome of broomcorn millet.</title>
        <authorList>
            <person name="Zou C."/>
            <person name="Miki D."/>
            <person name="Li D."/>
            <person name="Tang Q."/>
            <person name="Xiao L."/>
            <person name="Rajput S."/>
            <person name="Deng P."/>
            <person name="Jia W."/>
            <person name="Huang R."/>
            <person name="Zhang M."/>
            <person name="Sun Y."/>
            <person name="Hu J."/>
            <person name="Fu X."/>
            <person name="Schnable P.S."/>
            <person name="Li F."/>
            <person name="Zhang H."/>
            <person name="Feng B."/>
            <person name="Zhu X."/>
            <person name="Liu R."/>
            <person name="Schnable J.C."/>
            <person name="Zhu J.-K."/>
            <person name="Zhang H."/>
        </authorList>
    </citation>
    <scope>NUCLEOTIDE SEQUENCE [LARGE SCALE GENOMIC DNA]</scope>
</reference>
<gene>
    <name evidence="2" type="ORF">C2845_PM03G08240</name>
</gene>
<feature type="region of interest" description="Disordered" evidence="1">
    <location>
        <begin position="88"/>
        <end position="123"/>
    </location>
</feature>
<evidence type="ECO:0000313" key="2">
    <source>
        <dbReference type="EMBL" id="RLN33988.1"/>
    </source>
</evidence>
<protein>
    <submittedName>
        <fullName evidence="2">Uncharacterized protein</fullName>
    </submittedName>
</protein>
<keyword evidence="3" id="KW-1185">Reference proteome</keyword>